<dbReference type="InterPro" id="IPR040677">
    <property type="entry name" value="LPD7"/>
</dbReference>
<dbReference type="EMBL" id="QAIC01000021">
    <property type="protein sequence ID" value="MDN4571830.1"/>
    <property type="molecule type" value="Genomic_DNA"/>
</dbReference>
<dbReference type="AlphaFoldDB" id="A0AAW7MGQ2"/>
<evidence type="ECO:0000313" key="6">
    <source>
        <dbReference type="Proteomes" id="UP001172791"/>
    </source>
</evidence>
<feature type="region of interest" description="Disordered" evidence="1">
    <location>
        <begin position="1"/>
        <end position="29"/>
    </location>
</feature>
<accession>A0AAW7MGQ2</accession>
<comment type="caution">
    <text evidence="3">The sequence shown here is derived from an EMBL/GenBank/DDBJ whole genome shotgun (WGS) entry which is preliminary data.</text>
</comment>
<dbReference type="Proteomes" id="UP001172788">
    <property type="component" value="Unassembled WGS sequence"/>
</dbReference>
<feature type="region of interest" description="Disordered" evidence="1">
    <location>
        <begin position="265"/>
        <end position="285"/>
    </location>
</feature>
<feature type="region of interest" description="Disordered" evidence="1">
    <location>
        <begin position="77"/>
        <end position="151"/>
    </location>
</feature>
<feature type="compositionally biased region" description="Basic and acidic residues" evidence="1">
    <location>
        <begin position="119"/>
        <end position="129"/>
    </location>
</feature>
<feature type="compositionally biased region" description="Polar residues" evidence="1">
    <location>
        <begin position="137"/>
        <end position="148"/>
    </location>
</feature>
<feature type="domain" description="Large polyvalent protein-associated" evidence="2">
    <location>
        <begin position="149"/>
        <end position="239"/>
    </location>
</feature>
<evidence type="ECO:0000313" key="5">
    <source>
        <dbReference type="Proteomes" id="UP001172788"/>
    </source>
</evidence>
<reference evidence="3" key="1">
    <citation type="submission" date="2018-04" db="EMBL/GenBank/DDBJ databases">
        <authorList>
            <person name="Jy Z."/>
        </authorList>
    </citation>
    <scope>NUCLEOTIDE SEQUENCE</scope>
    <source>
        <strain evidence="4">AS13</strain>
        <strain evidence="3">LA18</strain>
    </source>
</reference>
<evidence type="ECO:0000313" key="4">
    <source>
        <dbReference type="EMBL" id="MDN4576846.1"/>
    </source>
</evidence>
<dbReference type="Pfam" id="PF18821">
    <property type="entry name" value="LPD7"/>
    <property type="match status" value="1"/>
</dbReference>
<dbReference type="Proteomes" id="UP001172791">
    <property type="component" value="Unassembled WGS sequence"/>
</dbReference>
<sequence length="511" mass="55088">MDEQEQTPGLGTKVMASPADDTAGTINSVEQDQLREQTMPEAQSAVGLNPVDPATARLDWIDPDALEALKRRRQHDLAAARAGMQMPAWPSPGPLPAEGAPVDDDGKSPAALTGDAQAESDRPKGKPPGDARPMASPSKTEPLTTPPESVSKRYLQAGSRYFLRDGSREMAFEDRGVRMVTAHNRPDIAESMAEMALAKGWTHIRVKGHEDFRRAVWLEAAVRGIGVAGYVPNEQDRASLAELMQTRMTNRVEQMGMSGVPASAAVSEPVPAKEAAPHSPADRRQPDAQLDALPLARVTISSTPWSPESEFRGELVAHGRAPYQNRAGAQVTYFATLRESTGNQLTVWGAGLERAIAVSGAQAGEQVHLMNYGRRRIAAEVPVVDGRGGVTGTEWRTIERYVWRATVEPRDRQPTAGAGPDDAQRLLHMSVIAEAMRAQGFSEKSVVKVQMRAGEVMDRLQAQGVQVPAPRVFDPTGRVQSPRARGNPATPSIAPDVERVLQPAAPAVPSR</sequence>
<gene>
    <name evidence="3" type="ORF">DBA34_00915</name>
    <name evidence="4" type="ORF">DBB29_01740</name>
</gene>
<evidence type="ECO:0000256" key="1">
    <source>
        <dbReference type="SAM" id="MobiDB-lite"/>
    </source>
</evidence>
<dbReference type="RefSeq" id="WP_176314764.1">
    <property type="nucleotide sequence ID" value="NZ_QAIC01000021.1"/>
</dbReference>
<protein>
    <recommendedName>
        <fullName evidence="2">Large polyvalent protein-associated domain-containing protein</fullName>
    </recommendedName>
</protein>
<name>A0AAW7MGQ2_9BURK</name>
<dbReference type="EMBL" id="QAID01000026">
    <property type="protein sequence ID" value="MDN4576846.1"/>
    <property type="molecule type" value="Genomic_DNA"/>
</dbReference>
<keyword evidence="5" id="KW-1185">Reference proteome</keyword>
<proteinExistence type="predicted"/>
<organism evidence="3 6">
    <name type="scientific">Pandoraea cepalis</name>
    <dbReference type="NCBI Taxonomy" id="2508294"/>
    <lineage>
        <taxon>Bacteria</taxon>
        <taxon>Pseudomonadati</taxon>
        <taxon>Pseudomonadota</taxon>
        <taxon>Betaproteobacteria</taxon>
        <taxon>Burkholderiales</taxon>
        <taxon>Burkholderiaceae</taxon>
        <taxon>Pandoraea</taxon>
    </lineage>
</organism>
<feature type="region of interest" description="Disordered" evidence="1">
    <location>
        <begin position="471"/>
        <end position="511"/>
    </location>
</feature>
<evidence type="ECO:0000259" key="2">
    <source>
        <dbReference type="Pfam" id="PF18821"/>
    </source>
</evidence>
<evidence type="ECO:0000313" key="3">
    <source>
        <dbReference type="EMBL" id="MDN4571830.1"/>
    </source>
</evidence>